<comment type="similarity">
    <text evidence="10">Belongs to the PlsX family.</text>
</comment>
<dbReference type="HAMAP" id="MF_00019">
    <property type="entry name" value="PlsX"/>
    <property type="match status" value="1"/>
</dbReference>
<comment type="subunit">
    <text evidence="9 10">Homodimer. Probably interacts with PlsY.</text>
</comment>
<dbReference type="UniPathway" id="UPA00085"/>
<keyword evidence="6 10" id="KW-0594">Phospholipid biosynthesis</keyword>
<evidence type="ECO:0000256" key="4">
    <source>
        <dbReference type="ARBA" id="ARBA00022679"/>
    </source>
</evidence>
<dbReference type="InterPro" id="IPR012281">
    <property type="entry name" value="Phospholipid_synth_PlsX-like"/>
</dbReference>
<comment type="caution">
    <text evidence="11">The sequence shown here is derived from an EMBL/GenBank/DDBJ whole genome shotgun (WGS) entry which is preliminary data.</text>
</comment>
<reference evidence="11 12" key="1">
    <citation type="journal article" date="2014" name="Genome Announc.">
        <title>Draft Genome Sequence of the Iron-Oxidizing, Acidophilic, and Halotolerant 'Thiobacillus prosperus' Type Strain DSM 5130.</title>
        <authorList>
            <person name="Ossandon F.J."/>
            <person name="Cardenas J.P."/>
            <person name="Corbett M."/>
            <person name="Quatrini R."/>
            <person name="Holmes D.S."/>
            <person name="Watkin E."/>
        </authorList>
    </citation>
    <scope>NUCLEOTIDE SEQUENCE [LARGE SCALE GENOMIC DNA]</scope>
    <source>
        <strain evidence="11 12">DSM 5130</strain>
    </source>
</reference>
<dbReference type="PIRSF" id="PIRSF002465">
    <property type="entry name" value="Phsphlp_syn_PlsX"/>
    <property type="match status" value="1"/>
</dbReference>
<keyword evidence="12" id="KW-1185">Reference proteome</keyword>
<keyword evidence="11" id="KW-0012">Acyltransferase</keyword>
<dbReference type="Proteomes" id="UP000029273">
    <property type="component" value="Unassembled WGS sequence"/>
</dbReference>
<comment type="subcellular location">
    <subcellularLocation>
        <location evidence="10">Cytoplasm</location>
    </subcellularLocation>
    <text evidence="10">Associated with the membrane possibly through PlsY.</text>
</comment>
<name>A0A1A6C8M5_9GAMM</name>
<dbReference type="EMBL" id="JQSG02000001">
    <property type="protein sequence ID" value="OBS10900.1"/>
    <property type="molecule type" value="Genomic_DNA"/>
</dbReference>
<dbReference type="PANTHER" id="PTHR30100">
    <property type="entry name" value="FATTY ACID/PHOSPHOLIPID SYNTHESIS PROTEIN PLSX"/>
    <property type="match status" value="1"/>
</dbReference>
<organism evidence="11 12">
    <name type="scientific">Acidihalobacter prosperus</name>
    <dbReference type="NCBI Taxonomy" id="160660"/>
    <lineage>
        <taxon>Bacteria</taxon>
        <taxon>Pseudomonadati</taxon>
        <taxon>Pseudomonadota</taxon>
        <taxon>Gammaproteobacteria</taxon>
        <taxon>Chromatiales</taxon>
        <taxon>Ectothiorhodospiraceae</taxon>
        <taxon>Acidihalobacter</taxon>
    </lineage>
</organism>
<dbReference type="RefSeq" id="WP_038086616.1">
    <property type="nucleotide sequence ID" value="NZ_JQSG02000001.1"/>
</dbReference>
<keyword evidence="3 10" id="KW-0444">Lipid biosynthesis</keyword>
<evidence type="ECO:0000256" key="3">
    <source>
        <dbReference type="ARBA" id="ARBA00022516"/>
    </source>
</evidence>
<dbReference type="STRING" id="160660.BJI67_08360"/>
<evidence type="ECO:0000256" key="8">
    <source>
        <dbReference type="ARBA" id="ARBA00024069"/>
    </source>
</evidence>
<dbReference type="NCBIfam" id="TIGR00182">
    <property type="entry name" value="plsX"/>
    <property type="match status" value="1"/>
</dbReference>
<keyword evidence="4 10" id="KW-0808">Transferase</keyword>
<keyword evidence="5 10" id="KW-0443">Lipid metabolism</keyword>
<evidence type="ECO:0000313" key="11">
    <source>
        <dbReference type="EMBL" id="OBS10900.1"/>
    </source>
</evidence>
<evidence type="ECO:0000313" key="12">
    <source>
        <dbReference type="Proteomes" id="UP000029273"/>
    </source>
</evidence>
<evidence type="ECO:0000256" key="5">
    <source>
        <dbReference type="ARBA" id="ARBA00023098"/>
    </source>
</evidence>
<dbReference type="GO" id="GO:0006633">
    <property type="term" value="P:fatty acid biosynthetic process"/>
    <property type="evidence" value="ECO:0007669"/>
    <property type="project" value="UniProtKB-UniRule"/>
</dbReference>
<comment type="function">
    <text evidence="10">Catalyzes the reversible formation of acyl-phosphate (acyl-PO(4)) from acyl-[acyl-carrier-protein] (acyl-ACP). This enzyme utilizes acyl-ACP as fatty acyl donor, but not acyl-CoA.</text>
</comment>
<dbReference type="AlphaFoldDB" id="A0A1A6C8M5"/>
<comment type="pathway">
    <text evidence="10">Lipid metabolism; phospholipid metabolism.</text>
</comment>
<dbReference type="GO" id="GO:0043811">
    <property type="term" value="F:phosphate:acyl-[acyl carrier protein] acyltransferase activity"/>
    <property type="evidence" value="ECO:0007669"/>
    <property type="project" value="UniProtKB-UniRule"/>
</dbReference>
<evidence type="ECO:0000256" key="7">
    <source>
        <dbReference type="ARBA" id="ARBA00023264"/>
    </source>
</evidence>
<dbReference type="EC" id="2.3.1.274" evidence="8 10"/>
<keyword evidence="2 10" id="KW-0963">Cytoplasm</keyword>
<dbReference type="Gene3D" id="3.40.718.10">
    <property type="entry name" value="Isopropylmalate Dehydrogenase"/>
    <property type="match status" value="1"/>
</dbReference>
<keyword evidence="7 10" id="KW-1208">Phospholipid metabolism</keyword>
<evidence type="ECO:0000256" key="2">
    <source>
        <dbReference type="ARBA" id="ARBA00022490"/>
    </source>
</evidence>
<sequence length="342" mass="36108">MTRIITIALDAMGGDIGPSVTVPAAVESVREHSDLSLVLVGDEQVIRAELSRLGASEGERLSVLHTTQTVGMDEPPAQALRGKKDSSMRVSINLVKQGNAQACVSGGNTGALMATAKYVLKTLPGIDRPAICTTIPAIKGHTYVLDLGANVDCSAEQLYQFAVMGSVLVSAVDNQASPRVGLLNIGQEDIKGNDQVRGAAQLLENSDLNYIGFVEGNDIFLGEVDVVVCDGFAGNVALKTMEGTSKTIAHFLREEFSRSWMTRLAALCAAPVLGALKRRIDPRKYNGASFLGLGGIVVKSHGSSDSVALRTAIEVARLEVEKAVPARIDSQLEALLARRASA</sequence>
<dbReference type="Pfam" id="PF02504">
    <property type="entry name" value="FA_synthesis"/>
    <property type="match status" value="1"/>
</dbReference>
<evidence type="ECO:0000256" key="6">
    <source>
        <dbReference type="ARBA" id="ARBA00023209"/>
    </source>
</evidence>
<gene>
    <name evidence="10" type="primary">plsX</name>
    <name evidence="11" type="ORF">Thpro_020616</name>
</gene>
<comment type="catalytic activity">
    <reaction evidence="1 10">
        <text>a fatty acyl-[ACP] + phosphate = an acyl phosphate + holo-[ACP]</text>
        <dbReference type="Rhea" id="RHEA:42292"/>
        <dbReference type="Rhea" id="RHEA-COMP:9685"/>
        <dbReference type="Rhea" id="RHEA-COMP:14125"/>
        <dbReference type="ChEBI" id="CHEBI:43474"/>
        <dbReference type="ChEBI" id="CHEBI:59918"/>
        <dbReference type="ChEBI" id="CHEBI:64479"/>
        <dbReference type="ChEBI" id="CHEBI:138651"/>
        <dbReference type="EC" id="2.3.1.274"/>
    </reaction>
</comment>
<dbReference type="GO" id="GO:0005737">
    <property type="term" value="C:cytoplasm"/>
    <property type="evidence" value="ECO:0007669"/>
    <property type="project" value="UniProtKB-SubCell"/>
</dbReference>
<dbReference type="InterPro" id="IPR003664">
    <property type="entry name" value="FA_synthesis"/>
</dbReference>
<evidence type="ECO:0000256" key="1">
    <source>
        <dbReference type="ARBA" id="ARBA00001232"/>
    </source>
</evidence>
<dbReference type="GO" id="GO:0008654">
    <property type="term" value="P:phospholipid biosynthetic process"/>
    <property type="evidence" value="ECO:0007669"/>
    <property type="project" value="UniProtKB-KW"/>
</dbReference>
<dbReference type="PANTHER" id="PTHR30100:SF1">
    <property type="entry name" value="PHOSPHATE ACYLTRANSFERASE"/>
    <property type="match status" value="1"/>
</dbReference>
<accession>A0A1A6C8M5</accession>
<evidence type="ECO:0000256" key="9">
    <source>
        <dbReference type="ARBA" id="ARBA00046608"/>
    </source>
</evidence>
<protein>
    <recommendedName>
        <fullName evidence="8 10">Phosphate acyltransferase</fullName>
        <ecNumber evidence="8 10">2.3.1.274</ecNumber>
    </recommendedName>
    <alternativeName>
        <fullName evidence="10">Acyl-ACP phosphotransacylase</fullName>
    </alternativeName>
    <alternativeName>
        <fullName evidence="10">Acyl-[acyl-carrier-protein]--phosphate acyltransferase</fullName>
    </alternativeName>
    <alternativeName>
        <fullName evidence="10">Phosphate-acyl-ACP acyltransferase</fullName>
    </alternativeName>
</protein>
<proteinExistence type="inferred from homology"/>
<dbReference type="SUPFAM" id="SSF53659">
    <property type="entry name" value="Isocitrate/Isopropylmalate dehydrogenase-like"/>
    <property type="match status" value="1"/>
</dbReference>
<dbReference type="OrthoDB" id="9806408at2"/>
<evidence type="ECO:0000256" key="10">
    <source>
        <dbReference type="HAMAP-Rule" id="MF_00019"/>
    </source>
</evidence>